<evidence type="ECO:0000313" key="2">
    <source>
        <dbReference type="EMBL" id="AVV39996.1"/>
    </source>
</evidence>
<evidence type="ECO:0000256" key="1">
    <source>
        <dbReference type="SAM" id="SignalP"/>
    </source>
</evidence>
<organism evidence="2 3">
    <name type="scientific">Pantoea vagans</name>
    <dbReference type="NCBI Taxonomy" id="470934"/>
    <lineage>
        <taxon>Bacteria</taxon>
        <taxon>Pseudomonadati</taxon>
        <taxon>Pseudomonadota</taxon>
        <taxon>Gammaproteobacteria</taxon>
        <taxon>Enterobacterales</taxon>
        <taxon>Erwiniaceae</taxon>
        <taxon>Pantoea</taxon>
    </lineage>
</organism>
<protein>
    <recommendedName>
        <fullName evidence="4">DUF1496 domain-containing protein</fullName>
    </recommendedName>
</protein>
<dbReference type="AlphaFoldDB" id="A0AAN1TXX4"/>
<evidence type="ECO:0008006" key="4">
    <source>
        <dbReference type="Google" id="ProtNLM"/>
    </source>
</evidence>
<geneLocation type="plasmid" evidence="3">
    <name>ppv989-94</name>
</geneLocation>
<dbReference type="Proteomes" id="UP000241538">
    <property type="component" value="Plasmid pPV989-94"/>
</dbReference>
<accession>A0AAN1TXX4</accession>
<keyword evidence="1" id="KW-0732">Signal</keyword>
<dbReference type="RefSeq" id="WP_107320562.1">
    <property type="nucleotide sequence ID" value="NZ_CP028352.1"/>
</dbReference>
<sequence>MKRLFRRGVVFALTAGLCASAFASQPVSDANVSRKLDQLNITAQVIDSHLQQVLEKLNQSAGTGTCWLEGKAYSQGAEAMVGGSESYCSVQPKTGWPQWESMAALSRPFRR</sequence>
<keyword evidence="2" id="KW-0614">Plasmid</keyword>
<evidence type="ECO:0000313" key="3">
    <source>
        <dbReference type="Proteomes" id="UP000241538"/>
    </source>
</evidence>
<gene>
    <name evidence="2" type="ORF">C9381_22450</name>
</gene>
<proteinExistence type="predicted"/>
<name>A0AAN1TXX4_9GAMM</name>
<reference evidence="2 3" key="1">
    <citation type="journal article" date="2018" name="Int J Genomics">
        <title>Comparative Genomics Analysis of Plasmid pPV989-94 from a Clinical Isolate of Pantoea vagans PV989.</title>
        <authorList>
            <person name="Xu L."/>
            <person name="Yin M."/>
            <person name="Zhu T."/>
            <person name="Lu J."/>
            <person name="Bao Q."/>
        </authorList>
    </citation>
    <scope>NUCLEOTIDE SEQUENCE [LARGE SCALE GENOMIC DNA]</scope>
    <source>
        <strain evidence="2 3">PV989</strain>
    </source>
</reference>
<dbReference type="EMBL" id="CP028352">
    <property type="protein sequence ID" value="AVV39996.1"/>
    <property type="molecule type" value="Genomic_DNA"/>
</dbReference>
<feature type="signal peptide" evidence="1">
    <location>
        <begin position="1"/>
        <end position="23"/>
    </location>
</feature>
<feature type="chain" id="PRO_5042970136" description="DUF1496 domain-containing protein" evidence="1">
    <location>
        <begin position="24"/>
        <end position="111"/>
    </location>
</feature>